<organism evidence="2 3">
    <name type="scientific">Pseudanabaena mucicola FACHB-723</name>
    <dbReference type="NCBI Taxonomy" id="2692860"/>
    <lineage>
        <taxon>Bacteria</taxon>
        <taxon>Bacillati</taxon>
        <taxon>Cyanobacteriota</taxon>
        <taxon>Cyanophyceae</taxon>
        <taxon>Pseudanabaenales</taxon>
        <taxon>Pseudanabaenaceae</taxon>
        <taxon>Pseudanabaena</taxon>
    </lineage>
</organism>
<feature type="domain" description="Tc1-like transposase DDE" evidence="1">
    <location>
        <begin position="48"/>
        <end position="195"/>
    </location>
</feature>
<dbReference type="InterPro" id="IPR047655">
    <property type="entry name" value="Transpos_IS630-like"/>
</dbReference>
<dbReference type="NCBIfam" id="NF033545">
    <property type="entry name" value="transpos_IS630"/>
    <property type="match status" value="1"/>
</dbReference>
<dbReference type="Pfam" id="PF13358">
    <property type="entry name" value="DDE_3"/>
    <property type="match status" value="1"/>
</dbReference>
<evidence type="ECO:0000313" key="2">
    <source>
        <dbReference type="EMBL" id="MBD2190091.1"/>
    </source>
</evidence>
<reference evidence="2 3" key="1">
    <citation type="journal article" date="2020" name="ISME J.">
        <title>Comparative genomics reveals insights into cyanobacterial evolution and habitat adaptation.</title>
        <authorList>
            <person name="Chen M.Y."/>
            <person name="Teng W.K."/>
            <person name="Zhao L."/>
            <person name="Hu C.X."/>
            <person name="Zhou Y.K."/>
            <person name="Han B.P."/>
            <person name="Song L.R."/>
            <person name="Shu W.S."/>
        </authorList>
    </citation>
    <scope>NUCLEOTIDE SEQUENCE [LARGE SCALE GENOMIC DNA]</scope>
    <source>
        <strain evidence="2 3">FACHB-723</strain>
    </source>
</reference>
<gene>
    <name evidence="2" type="ORF">H6F41_18370</name>
</gene>
<dbReference type="Gene3D" id="3.30.420.10">
    <property type="entry name" value="Ribonuclease H-like superfamily/Ribonuclease H"/>
    <property type="match status" value="1"/>
</dbReference>
<dbReference type="EMBL" id="JACJQB010000077">
    <property type="protein sequence ID" value="MBD2190091.1"/>
    <property type="molecule type" value="Genomic_DNA"/>
</dbReference>
<keyword evidence="3" id="KW-1185">Reference proteome</keyword>
<proteinExistence type="predicted"/>
<dbReference type="RefSeq" id="WP_190404898.1">
    <property type="nucleotide sequence ID" value="NZ_JACJQB010000077.1"/>
</dbReference>
<dbReference type="Proteomes" id="UP000642094">
    <property type="component" value="Unassembled WGS sequence"/>
</dbReference>
<evidence type="ECO:0000313" key="3">
    <source>
        <dbReference type="Proteomes" id="UP000642094"/>
    </source>
</evidence>
<dbReference type="InterPro" id="IPR038717">
    <property type="entry name" value="Tc1-like_DDE_dom"/>
</dbReference>
<sequence length="223" mass="25690">MTKKKGWVWKRARISHQDKQDQETKAIKQADLDFLKLAAAAGEICLKYLDETGFSCWSPVQYGWIRQGQSKRLEQTALRGKRVSLIGVLEPEVSFDAAYRVGSITSKEYIEIMDRQTDLAADLFLLNRVITVIGQDNSSTHISKAVQLKIPEWEGKGLFLFQLPPYCSEMNPIELEWLHLKRDHLSGQMFDSEDYLMWGIEDALLSRYDSLGFDTSYFEFSYA</sequence>
<accession>A0ABR8A1H4</accession>
<protein>
    <submittedName>
        <fullName evidence="2">IS630 family transposase</fullName>
    </submittedName>
</protein>
<comment type="caution">
    <text evidence="2">The sequence shown here is derived from an EMBL/GenBank/DDBJ whole genome shotgun (WGS) entry which is preliminary data.</text>
</comment>
<evidence type="ECO:0000259" key="1">
    <source>
        <dbReference type="Pfam" id="PF13358"/>
    </source>
</evidence>
<name>A0ABR8A1H4_9CYAN</name>
<dbReference type="InterPro" id="IPR036397">
    <property type="entry name" value="RNaseH_sf"/>
</dbReference>